<dbReference type="Pfam" id="PF12988">
    <property type="entry name" value="TraQ_transposon"/>
    <property type="match status" value="1"/>
</dbReference>
<evidence type="ECO:0000313" key="3">
    <source>
        <dbReference type="Proteomes" id="UP000276603"/>
    </source>
</evidence>
<dbReference type="Proteomes" id="UP000276603">
    <property type="component" value="Unassembled WGS sequence"/>
</dbReference>
<feature type="chain" id="PRO_5017330513" evidence="1">
    <location>
        <begin position="27"/>
        <end position="1012"/>
    </location>
</feature>
<dbReference type="Gene3D" id="2.60.40.2410">
    <property type="entry name" value="Uncharacterised protein PF12988, DUF3872"/>
    <property type="match status" value="8"/>
</dbReference>
<dbReference type="InterPro" id="IPR038707">
    <property type="entry name" value="TraQ_sf"/>
</dbReference>
<sequence length="1012" mass="113177">MKNFIRPTRFSIAAILATFVLILACSKDFEDVIKDDFDFSFTEEHPEENFVFENARTTFSLVPEKEITTVDYFIKFSSDRGRGYFLSMEGDTIRERDTLQITDRNWAYNYVAIDTGAHKIRFSAWDTNTRKKELELLYNAKYASFSFLLNKGVNEFIINSKNPVNVTLLRDKETENPDNKGDFEVIYQIENGTGKLYLGNEVFDVGKPFILPKGISELEYLPENLGEHKLIVTAKAPDGATLTEELLLNVLNLDFILNATASSTQVELDTNLAIAIDLKTQDEDSEVEYEISHSFSSTSAGSGTVRDHNGGVMEPGQYRTIVPNSYNYTFTSKDLGKRKIYFDVRDSNGQVKQDSVEIEVANIPFTFSGNSESNSVFVNERTQFNFNIKSNGNTENIEYSISYEILEGNGRIAGINGNTLQNSTEYPVALGNFSLFYYPESLGSHQVSFIVTDNYGQEVGPVLIDLETKQNDFTVNITPSKTSEFANIPVNVIIDINEIPEGTNDSYEAFYSSGRNSSLRVNGTEYGPGEKFLLSPNNNNVVYTGTEAGQHAIVLSVESSTNVTHTANTAINYNQVDFLFTGGSQKSDISVGEITSLNFNISESIGSSDYTMRYSISGNAIITNENGTQVSAGNIYDVPKGNFNWELLGTNDGNITLTFYVQNDTGLEKTVDITINVEPKNFNFTANASQSQANTGDTIDINFNISELGIGGDTYVMYYSSGGSNGTFEYLGTTYAAGESFSVPIGTFQGKYTGISESNHSIEFTVRSSSEVEKKADVNIQFDKYEEFFDFNISQSSEDKYEGQPFTLTAVTNASTGHDPNITYEMTFTFTGASAGYIYYKSRLYREGDILPLDYGSTPMQFFPETDENFTINFRVENSTGISQTLSESIIMFKKPQVAAKGEKRNISCGGLNGCDYQVRIFTCFDTNCSEAYNGATLQQVEIRIYNRFDRRWDTKLFNYNDAQGTGVDRIFLMEEEPSEGKLRYLDQRYEVRVQDSNGEWSDVEKGTVQRV</sequence>
<dbReference type="RefSeq" id="WP_120710674.1">
    <property type="nucleotide sequence ID" value="NZ_RBCJ01000001.1"/>
</dbReference>
<keyword evidence="3" id="KW-1185">Reference proteome</keyword>
<gene>
    <name evidence="2" type="ORF">D7Z94_06525</name>
</gene>
<evidence type="ECO:0000256" key="1">
    <source>
        <dbReference type="SAM" id="SignalP"/>
    </source>
</evidence>
<organism evidence="2 3">
    <name type="scientific">Ulvibacterium marinum</name>
    <dbReference type="NCBI Taxonomy" id="2419782"/>
    <lineage>
        <taxon>Bacteria</taxon>
        <taxon>Pseudomonadati</taxon>
        <taxon>Bacteroidota</taxon>
        <taxon>Flavobacteriia</taxon>
        <taxon>Flavobacteriales</taxon>
        <taxon>Flavobacteriaceae</taxon>
        <taxon>Ulvibacterium</taxon>
    </lineage>
</organism>
<dbReference type="InterPro" id="IPR024355">
    <property type="entry name" value="TraQ_bacteroidetes"/>
</dbReference>
<keyword evidence="1" id="KW-0732">Signal</keyword>
<protein>
    <submittedName>
        <fullName evidence="2">DUF3872 domain-containing protein</fullName>
    </submittedName>
</protein>
<comment type="caution">
    <text evidence="2">The sequence shown here is derived from an EMBL/GenBank/DDBJ whole genome shotgun (WGS) entry which is preliminary data.</text>
</comment>
<feature type="signal peptide" evidence="1">
    <location>
        <begin position="1"/>
        <end position="26"/>
    </location>
</feature>
<accession>A0A3B0CGY3</accession>
<dbReference type="EMBL" id="RBCJ01000001">
    <property type="protein sequence ID" value="RKN83467.1"/>
    <property type="molecule type" value="Genomic_DNA"/>
</dbReference>
<proteinExistence type="predicted"/>
<dbReference type="PROSITE" id="PS51257">
    <property type="entry name" value="PROKAR_LIPOPROTEIN"/>
    <property type="match status" value="1"/>
</dbReference>
<name>A0A3B0CGY3_9FLAO</name>
<dbReference type="OrthoDB" id="1167565at2"/>
<dbReference type="AlphaFoldDB" id="A0A3B0CGY3"/>
<reference evidence="2 3" key="1">
    <citation type="submission" date="2018-10" db="EMBL/GenBank/DDBJ databases">
        <title>Ulvibacterium marinum gen. nov., sp. nov., a novel marine bacterium of the family Flavobacteriaceae, isolated from a culture of the green alga Ulva prolifera.</title>
        <authorList>
            <person name="Zhang Z."/>
        </authorList>
    </citation>
    <scope>NUCLEOTIDE SEQUENCE [LARGE SCALE GENOMIC DNA]</scope>
    <source>
        <strain evidence="2 3">CCMM003</strain>
    </source>
</reference>
<evidence type="ECO:0000313" key="2">
    <source>
        <dbReference type="EMBL" id="RKN83467.1"/>
    </source>
</evidence>